<feature type="compositionally biased region" description="Polar residues" evidence="1">
    <location>
        <begin position="429"/>
        <end position="442"/>
    </location>
</feature>
<sequence>MATTFNGLGALTLPQVINALQRLQDNPELLARERSAFSDPPPPYASGETTQPPSPPRPLTEADRRRERQRRKEERLNSMPERQFAYQRRIEEERLIDQSMRRKTRRKYTLPFNKDLTFATNAVDNVTNRWKEQGIWNDRWKAQPLGPRRWRHEEPPEPDLEPELEKHPHHSGPNTLDPPKPWRKIVNAESMATQVSRPYYQFLFQKSKEREWLEDELDIEPSDIDTKAYENVKNRWLAQKIWNLKWGHMPGLTWIHEDPDDDDDEDDSENLGNPPAGESVSHNPVEGDSQPVRRVRYKYRSDTFGSIEVTSPSPEPAGEAGPSLTSRTTEGSNGDALIDANAFNLLSPVPQSPKNTEEPQEPPRLAFYSKGKSKKRKGATQTPPDPPDSTSFQLRKRLRSTFGLTSTPQSPVLNTTGNLPAEDEVAEPSPSTLPSRNANPDSGSREHQQQPLRNSSITNKSSVSWDTSVDTNNISQSSSKQNRRANSETPTTLHKPQ</sequence>
<evidence type="ECO:0000313" key="2">
    <source>
        <dbReference type="EMBL" id="KAG5291076.1"/>
    </source>
</evidence>
<feature type="region of interest" description="Disordered" evidence="1">
    <location>
        <begin position="28"/>
        <end position="83"/>
    </location>
</feature>
<feature type="compositionally biased region" description="Polar residues" evidence="1">
    <location>
        <begin position="323"/>
        <end position="332"/>
    </location>
</feature>
<feature type="compositionally biased region" description="Basic and acidic residues" evidence="1">
    <location>
        <begin position="60"/>
        <end position="76"/>
    </location>
</feature>
<dbReference type="VEuPathDB" id="FungiDB:I7I52_08289"/>
<accession>A0A8H8CUJ4</accession>
<feature type="region of interest" description="Disordered" evidence="1">
    <location>
        <begin position="147"/>
        <end position="181"/>
    </location>
</feature>
<feature type="compositionally biased region" description="Polar residues" evidence="1">
    <location>
        <begin position="487"/>
        <end position="497"/>
    </location>
</feature>
<feature type="compositionally biased region" description="Polar residues" evidence="1">
    <location>
        <begin position="449"/>
        <end position="480"/>
    </location>
</feature>
<evidence type="ECO:0000313" key="3">
    <source>
        <dbReference type="Proteomes" id="UP000670092"/>
    </source>
</evidence>
<dbReference type="OrthoDB" id="4062651at2759"/>
<dbReference type="AlphaFoldDB" id="A0A8H8CUJ4"/>
<feature type="region of interest" description="Disordered" evidence="1">
    <location>
        <begin position="255"/>
        <end position="497"/>
    </location>
</feature>
<protein>
    <submittedName>
        <fullName evidence="2">Uncharacterized protein</fullName>
    </submittedName>
</protein>
<feature type="compositionally biased region" description="Acidic residues" evidence="1">
    <location>
        <begin position="258"/>
        <end position="269"/>
    </location>
</feature>
<evidence type="ECO:0000256" key="1">
    <source>
        <dbReference type="SAM" id="MobiDB-lite"/>
    </source>
</evidence>
<dbReference type="Proteomes" id="UP000670092">
    <property type="component" value="Unassembled WGS sequence"/>
</dbReference>
<gene>
    <name evidence="2" type="ORF">I7I52_08289</name>
</gene>
<feature type="compositionally biased region" description="Polar residues" evidence="1">
    <location>
        <begin position="402"/>
        <end position="418"/>
    </location>
</feature>
<reference evidence="2 3" key="1">
    <citation type="submission" date="2021-01" db="EMBL/GenBank/DDBJ databases">
        <title>Chromosome-level genome assembly of a human fungal pathogen reveals clustering of transcriptionally co-regulated genes.</title>
        <authorList>
            <person name="Voorhies M."/>
            <person name="Cohen S."/>
            <person name="Shea T.P."/>
            <person name="Petrus S."/>
            <person name="Munoz J.F."/>
            <person name="Poplawski S."/>
            <person name="Goldman W.E."/>
            <person name="Michael T."/>
            <person name="Cuomo C.A."/>
            <person name="Sil A."/>
            <person name="Beyhan S."/>
        </authorList>
    </citation>
    <scope>NUCLEOTIDE SEQUENCE [LARGE SCALE GENOMIC DNA]</scope>
    <source>
        <strain evidence="2 3">G184AR</strain>
    </source>
</reference>
<proteinExistence type="predicted"/>
<organism evidence="2 3">
    <name type="scientific">Ajellomyces capsulatus</name>
    <name type="common">Darling's disease fungus</name>
    <name type="synonym">Histoplasma capsulatum</name>
    <dbReference type="NCBI Taxonomy" id="5037"/>
    <lineage>
        <taxon>Eukaryota</taxon>
        <taxon>Fungi</taxon>
        <taxon>Dikarya</taxon>
        <taxon>Ascomycota</taxon>
        <taxon>Pezizomycotina</taxon>
        <taxon>Eurotiomycetes</taxon>
        <taxon>Eurotiomycetidae</taxon>
        <taxon>Onygenales</taxon>
        <taxon>Ajellomycetaceae</taxon>
        <taxon>Histoplasma</taxon>
    </lineage>
</organism>
<name>A0A8H8CUJ4_AJECA</name>
<dbReference type="EMBL" id="JAEVHI010000005">
    <property type="protein sequence ID" value="KAG5291076.1"/>
    <property type="molecule type" value="Genomic_DNA"/>
</dbReference>
<comment type="caution">
    <text evidence="2">The sequence shown here is derived from an EMBL/GenBank/DDBJ whole genome shotgun (WGS) entry which is preliminary data.</text>
</comment>